<evidence type="ECO:0000313" key="5">
    <source>
        <dbReference type="Proteomes" id="UP000006180"/>
    </source>
</evidence>
<feature type="region of interest" description="Disordered" evidence="1">
    <location>
        <begin position="273"/>
        <end position="295"/>
    </location>
</feature>
<dbReference type="SUPFAM" id="SSF51735">
    <property type="entry name" value="NAD(P)-binding Rossmann-fold domains"/>
    <property type="match status" value="1"/>
</dbReference>
<dbReference type="PANTHER" id="PTHR30388">
    <property type="entry name" value="ALDEHYDE OXIDOREDUCTASE MOLYBDENUM COFACTOR ASSEMBLY PROTEIN"/>
    <property type="match status" value="1"/>
</dbReference>
<proteinExistence type="predicted"/>
<evidence type="ECO:0000259" key="3">
    <source>
        <dbReference type="Pfam" id="PF13478"/>
    </source>
</evidence>
<evidence type="ECO:0000256" key="1">
    <source>
        <dbReference type="SAM" id="MobiDB-lite"/>
    </source>
</evidence>
<reference evidence="4 5" key="1">
    <citation type="journal article" date="2012" name="J. Bacteriol.">
        <title>Complete genome sequence of the broad-host-range strain Sinorhizobium fredii USDA257.</title>
        <authorList>
            <person name="Schuldes J."/>
            <person name="Rodriguez Orbegoso M."/>
            <person name="Schmeisser C."/>
            <person name="Krishnan H.B."/>
            <person name="Daniel R."/>
            <person name="Streit W.R."/>
        </authorList>
    </citation>
    <scope>NUCLEOTIDE SEQUENCE [LARGE SCALE GENOMIC DNA]</scope>
    <source>
        <strain evidence="4 5">USDA 257</strain>
    </source>
</reference>
<feature type="domain" description="XdhC Rossmann" evidence="3">
    <location>
        <begin position="122"/>
        <end position="264"/>
    </location>
</feature>
<dbReference type="AlphaFoldDB" id="I3X118"/>
<dbReference type="HOGENOM" id="CLU_041115_4_0_5"/>
<name>I3X118_SINF2</name>
<dbReference type="PATRIC" id="fig|1185652.3.peg.1019"/>
<dbReference type="PANTHER" id="PTHR30388:SF6">
    <property type="entry name" value="XANTHINE DEHYDROGENASE SUBUNIT A-RELATED"/>
    <property type="match status" value="1"/>
</dbReference>
<gene>
    <name evidence="4" type="ORF">USDA257_c09820</name>
</gene>
<dbReference type="STRING" id="1185652.USDA257_c09820"/>
<dbReference type="EMBL" id="CP003563">
    <property type="protein sequence ID" value="AFL49574.1"/>
    <property type="molecule type" value="Genomic_DNA"/>
</dbReference>
<dbReference type="Proteomes" id="UP000006180">
    <property type="component" value="Chromosome"/>
</dbReference>
<protein>
    <submittedName>
        <fullName evidence="4">Putative xanthine dehydrogenase cofactor insertion</fullName>
    </submittedName>
</protein>
<accession>I3X118</accession>
<dbReference type="InterPro" id="IPR027051">
    <property type="entry name" value="XdhC_Rossmann_dom"/>
</dbReference>
<evidence type="ECO:0000313" key="4">
    <source>
        <dbReference type="EMBL" id="AFL49574.1"/>
    </source>
</evidence>
<sequence length="295" mass="31267">MTGMTSREDIRHFLSGDAACILVEVSGAAGSTPRDTDAWMLVSKDRTFATIGGGQLEYMAIDHARQLLKGAATDDRLTIPLGPEIGQCCGGRVALAFKAVDPETRAALIARRDTEIAHRPHVYVFGAGHVGGALAMALSLAPVRTVLVDTREPELSAVDVPGIETCLTAMPEAVVRDAPPGSAFVILTHDHALDFLIAAEALGRGDSCYVGMIGSKTKRATFKNWLSRDIERPELFGRLVCPIGGTAVKDKRPAVIAALAAAEILTAALTQQPRGAAANERKSVKPKADSPLPRW</sequence>
<dbReference type="InterPro" id="IPR014308">
    <property type="entry name" value="Xanthine_DH_XdhC"/>
</dbReference>
<feature type="compositionally biased region" description="Basic and acidic residues" evidence="1">
    <location>
        <begin position="279"/>
        <end position="288"/>
    </location>
</feature>
<dbReference type="Pfam" id="PF02625">
    <property type="entry name" value="XdhC_CoxI"/>
    <property type="match status" value="1"/>
</dbReference>
<organism evidence="4 5">
    <name type="scientific">Sinorhizobium fredii (strain USDA 257)</name>
    <dbReference type="NCBI Taxonomy" id="1185652"/>
    <lineage>
        <taxon>Bacteria</taxon>
        <taxon>Pseudomonadati</taxon>
        <taxon>Pseudomonadota</taxon>
        <taxon>Alphaproteobacteria</taxon>
        <taxon>Hyphomicrobiales</taxon>
        <taxon>Rhizobiaceae</taxon>
        <taxon>Sinorhizobium/Ensifer group</taxon>
        <taxon>Sinorhizobium</taxon>
    </lineage>
</organism>
<dbReference type="InterPro" id="IPR003777">
    <property type="entry name" value="XdhC_CoxI"/>
</dbReference>
<dbReference type="Pfam" id="PF13478">
    <property type="entry name" value="XdhC_C"/>
    <property type="match status" value="1"/>
</dbReference>
<dbReference type="Gene3D" id="3.40.50.720">
    <property type="entry name" value="NAD(P)-binding Rossmann-like Domain"/>
    <property type="match status" value="1"/>
</dbReference>
<evidence type="ECO:0000259" key="2">
    <source>
        <dbReference type="Pfam" id="PF02625"/>
    </source>
</evidence>
<feature type="domain" description="XdhC- CoxI" evidence="2">
    <location>
        <begin position="18"/>
        <end position="70"/>
    </location>
</feature>
<dbReference type="InterPro" id="IPR036291">
    <property type="entry name" value="NAD(P)-bd_dom_sf"/>
</dbReference>
<dbReference type="KEGG" id="sfd:USDA257_c09820"/>
<dbReference type="NCBIfam" id="TIGR02964">
    <property type="entry name" value="xanthine_xdhC"/>
    <property type="match status" value="1"/>
</dbReference>
<dbReference type="InterPro" id="IPR052698">
    <property type="entry name" value="MoCofactor_Util/Proc"/>
</dbReference>
<dbReference type="eggNOG" id="COG1975">
    <property type="taxonomic scope" value="Bacteria"/>
</dbReference>